<evidence type="ECO:0008006" key="11">
    <source>
        <dbReference type="Google" id="ProtNLM"/>
    </source>
</evidence>
<dbReference type="PANTHER" id="PTHR30290:SF10">
    <property type="entry name" value="PERIPLASMIC OLIGOPEPTIDE-BINDING PROTEIN-RELATED"/>
    <property type="match status" value="1"/>
</dbReference>
<dbReference type="Gene3D" id="3.40.190.10">
    <property type="entry name" value="Periplasmic binding protein-like II"/>
    <property type="match status" value="1"/>
</dbReference>
<feature type="domain" description="Solute-binding protein family 5" evidence="7">
    <location>
        <begin position="196"/>
        <end position="568"/>
    </location>
</feature>
<dbReference type="SUPFAM" id="SSF55383">
    <property type="entry name" value="Copper amine oxidase, domain N"/>
    <property type="match status" value="1"/>
</dbReference>
<dbReference type="InterPro" id="IPR000914">
    <property type="entry name" value="SBP_5_dom"/>
</dbReference>
<dbReference type="PANTHER" id="PTHR30290">
    <property type="entry name" value="PERIPLASMIC BINDING COMPONENT OF ABC TRANSPORTER"/>
    <property type="match status" value="1"/>
</dbReference>
<keyword evidence="5" id="KW-0653">Protein transport</keyword>
<evidence type="ECO:0000256" key="5">
    <source>
        <dbReference type="ARBA" id="ARBA00022856"/>
    </source>
</evidence>
<dbReference type="GO" id="GO:1904680">
    <property type="term" value="F:peptide transmembrane transporter activity"/>
    <property type="evidence" value="ECO:0007669"/>
    <property type="project" value="TreeGrafter"/>
</dbReference>
<feature type="chain" id="PRO_5001698131" description="Solute-binding protein family 5 domain-containing protein" evidence="6">
    <location>
        <begin position="27"/>
        <end position="649"/>
    </location>
</feature>
<dbReference type="eggNOG" id="COG4166">
    <property type="taxonomic scope" value="Bacteria"/>
</dbReference>
<dbReference type="GO" id="GO:0015833">
    <property type="term" value="P:peptide transport"/>
    <property type="evidence" value="ECO:0007669"/>
    <property type="project" value="UniProtKB-KW"/>
</dbReference>
<evidence type="ECO:0000259" key="7">
    <source>
        <dbReference type="Pfam" id="PF00496"/>
    </source>
</evidence>
<accession>A0A074LTL6</accession>
<dbReference type="AlphaFoldDB" id="A0A074LTL6"/>
<keyword evidence="3" id="KW-0813">Transport</keyword>
<dbReference type="Pfam" id="PF07833">
    <property type="entry name" value="Cu_amine_oxidN1"/>
    <property type="match status" value="1"/>
</dbReference>
<evidence type="ECO:0000313" key="10">
    <source>
        <dbReference type="Proteomes" id="UP000027931"/>
    </source>
</evidence>
<dbReference type="Gene3D" id="3.90.76.10">
    <property type="entry name" value="Dipeptide-binding Protein, Domain 1"/>
    <property type="match status" value="1"/>
</dbReference>
<gene>
    <name evidence="9" type="ORF">EL26_11685</name>
</gene>
<evidence type="ECO:0000313" key="9">
    <source>
        <dbReference type="EMBL" id="KEO83123.1"/>
    </source>
</evidence>
<dbReference type="Pfam" id="PF00496">
    <property type="entry name" value="SBP_bac_5"/>
    <property type="match status" value="1"/>
</dbReference>
<dbReference type="STRING" id="1157490.EL26_11685"/>
<feature type="domain" description="Copper amine oxidase-like N-terminal" evidence="8">
    <location>
        <begin position="33"/>
        <end position="140"/>
    </location>
</feature>
<dbReference type="InterPro" id="IPR039424">
    <property type="entry name" value="SBP_5"/>
</dbReference>
<keyword evidence="4 6" id="KW-0732">Signal</keyword>
<dbReference type="CDD" id="cd08504">
    <property type="entry name" value="PBP2_OppA"/>
    <property type="match status" value="1"/>
</dbReference>
<evidence type="ECO:0000256" key="1">
    <source>
        <dbReference type="ARBA" id="ARBA00004196"/>
    </source>
</evidence>
<evidence type="ECO:0000259" key="8">
    <source>
        <dbReference type="Pfam" id="PF07833"/>
    </source>
</evidence>
<keyword evidence="5" id="KW-0571">Peptide transport</keyword>
<dbReference type="Gene3D" id="3.10.105.10">
    <property type="entry name" value="Dipeptide-binding Protein, Domain 3"/>
    <property type="match status" value="1"/>
</dbReference>
<dbReference type="RefSeq" id="WP_038088289.1">
    <property type="nucleotide sequence ID" value="NZ_JMIR01000014.1"/>
</dbReference>
<protein>
    <recommendedName>
        <fullName evidence="11">Solute-binding protein family 5 domain-containing protein</fullName>
    </recommendedName>
</protein>
<dbReference type="OrthoDB" id="48318at2"/>
<comment type="caution">
    <text evidence="9">The sequence shown here is derived from an EMBL/GenBank/DDBJ whole genome shotgun (WGS) entry which is preliminary data.</text>
</comment>
<evidence type="ECO:0000256" key="4">
    <source>
        <dbReference type="ARBA" id="ARBA00022729"/>
    </source>
</evidence>
<feature type="signal peptide" evidence="6">
    <location>
        <begin position="1"/>
        <end position="26"/>
    </location>
</feature>
<name>A0A074LTL6_9BACL</name>
<reference evidence="9" key="1">
    <citation type="journal article" date="2013" name="Int. J. Syst. Evol. Microbiol.">
        <title>Tumebacillus flagellatus sp. nov., an alpha-amylase/pullulanase-producing bacterium isolated from cassava wastewater.</title>
        <authorList>
            <person name="Wang Q."/>
            <person name="Xie N."/>
            <person name="Qin Y."/>
            <person name="Shen N."/>
            <person name="Zhu J."/>
            <person name="Mi H."/>
            <person name="Huang R."/>
        </authorList>
    </citation>
    <scope>NUCLEOTIDE SEQUENCE [LARGE SCALE GENOMIC DNA]</scope>
    <source>
        <strain evidence="9">GST4</strain>
    </source>
</reference>
<reference evidence="9" key="2">
    <citation type="submission" date="2014-04" db="EMBL/GenBank/DDBJ databases">
        <authorList>
            <person name="Wang Q.-Y."/>
            <person name="Xie N.-Z."/>
            <person name="Qin Y."/>
            <person name="Shen N.-K."/>
            <person name="Zhu J."/>
            <person name="Mi H.-Z."/>
            <person name="Huang R.-B."/>
        </authorList>
    </citation>
    <scope>NUCLEOTIDE SEQUENCE</scope>
    <source>
        <strain evidence="9">GST4</strain>
    </source>
</reference>
<dbReference type="FunFam" id="3.90.76.10:FF:000001">
    <property type="entry name" value="Oligopeptide ABC transporter substrate-binding protein"/>
    <property type="match status" value="1"/>
</dbReference>
<comment type="subcellular location">
    <subcellularLocation>
        <location evidence="1">Cell envelope</location>
    </subcellularLocation>
</comment>
<evidence type="ECO:0000256" key="2">
    <source>
        <dbReference type="ARBA" id="ARBA00005695"/>
    </source>
</evidence>
<keyword evidence="10" id="KW-1185">Reference proteome</keyword>
<dbReference type="InterPro" id="IPR036582">
    <property type="entry name" value="Mao_N_sf"/>
</dbReference>
<evidence type="ECO:0000256" key="3">
    <source>
        <dbReference type="ARBA" id="ARBA00022448"/>
    </source>
</evidence>
<dbReference type="Proteomes" id="UP000027931">
    <property type="component" value="Unassembled WGS sequence"/>
</dbReference>
<dbReference type="GO" id="GO:0030313">
    <property type="term" value="C:cell envelope"/>
    <property type="evidence" value="ECO:0007669"/>
    <property type="project" value="UniProtKB-SubCell"/>
</dbReference>
<proteinExistence type="inferred from homology"/>
<dbReference type="InterPro" id="IPR012854">
    <property type="entry name" value="Cu_amine_oxidase-like_N"/>
</dbReference>
<organism evidence="9 10">
    <name type="scientific">Tumebacillus flagellatus</name>
    <dbReference type="NCBI Taxonomy" id="1157490"/>
    <lineage>
        <taxon>Bacteria</taxon>
        <taxon>Bacillati</taxon>
        <taxon>Bacillota</taxon>
        <taxon>Bacilli</taxon>
        <taxon>Bacillales</taxon>
        <taxon>Alicyclobacillaceae</taxon>
        <taxon>Tumebacillus</taxon>
    </lineage>
</organism>
<comment type="similarity">
    <text evidence="2">Belongs to the bacterial solute-binding protein 5 family.</text>
</comment>
<sequence>MKKQIRHAFAALTALSLLAIPVPSQADDGVKVVVNGVQQSFDVAPYVKNDRTYIPLRGVLEKLGAQVYWNEKMEAVIVKKGDTFITLMHDLPLASINGEPQLLDAVPEVVNDRTMVPLRILVEALGATVNWDDGTNTVSIDAPVETSSGVHSTEQLNLYVADMMTSVDPIQVTNSYDWYAISQIYEGLVRFDQKGQVVPGVAKSWEVSQDGLTWTFHLREEAKWSDGSPVTADDFVTGWKRAIDLDNKVNLSYLFDGIKGVHNYKYGPGTLGELGLHAEDNHTLTVQLDRPIPWFPQLTASPIFSPQKKSFLDEQGEVYAAVAETSLTNGPYQIEGMNPYDLQLKKSDTYWDRSHVQLQQVHFQMMPYFTPEFLKSMYQGGALDEMTVPSAIHNDLVGSPDMQDIPLASLGYVEYNERNSVLKNSKIRRALSAALDLPATVHVWGEDGKPATGFVPDSITDYREKAGPLVSTDTKVGAKQLLADGLRELGLNQLPKLTVLADSPLPHPELVKTQWKDVLGIDVDVKVIPFAERTQLTTAGQYDISLALWGGDYNDPMTFLDLFQTGSVSNETGYSNPAFDQLLQKANLQQDPARRTADLMAAEKLLLQDMPITPIAFQGKSVLINPHVQGLYFNSTQDTYDLRNIKLTP</sequence>
<evidence type="ECO:0000256" key="6">
    <source>
        <dbReference type="SAM" id="SignalP"/>
    </source>
</evidence>
<dbReference type="SUPFAM" id="SSF53850">
    <property type="entry name" value="Periplasmic binding protein-like II"/>
    <property type="match status" value="1"/>
</dbReference>
<dbReference type="Gene3D" id="3.30.457.10">
    <property type="entry name" value="Copper amine oxidase-like, N-terminal domain"/>
    <property type="match status" value="1"/>
</dbReference>
<dbReference type="EMBL" id="JMIR01000014">
    <property type="protein sequence ID" value="KEO83123.1"/>
    <property type="molecule type" value="Genomic_DNA"/>
</dbReference>